<dbReference type="EMBL" id="JAPXFL010000008">
    <property type="protein sequence ID" value="KAK9502892.1"/>
    <property type="molecule type" value="Genomic_DNA"/>
</dbReference>
<evidence type="ECO:0000313" key="2">
    <source>
        <dbReference type="EMBL" id="KAK9502892.1"/>
    </source>
</evidence>
<name>A0AAW1CX62_9HEMI</name>
<sequence length="189" mass="21829">MEFVDVPVVIEKDEDDKRPPRDKLLGILDQIEAHVERLRKETQLLEEKKDSIFTALDTIKNSDLITELQSTDRDDIDRYIERLTSRCTTIEVFVRTERDKEQEEALFQVNRYIDGLVVSFKTDPITTRVKCKSFMAACTSQPEIASDKAFESALLGCALDDQKKIKKRLYGLFTYIDQSTVIAQEINDD</sequence>
<keyword evidence="1" id="KW-0175">Coiled coil</keyword>
<organism evidence="2 3">
    <name type="scientific">Rhynocoris fuscipes</name>
    <dbReference type="NCBI Taxonomy" id="488301"/>
    <lineage>
        <taxon>Eukaryota</taxon>
        <taxon>Metazoa</taxon>
        <taxon>Ecdysozoa</taxon>
        <taxon>Arthropoda</taxon>
        <taxon>Hexapoda</taxon>
        <taxon>Insecta</taxon>
        <taxon>Pterygota</taxon>
        <taxon>Neoptera</taxon>
        <taxon>Paraneoptera</taxon>
        <taxon>Hemiptera</taxon>
        <taxon>Heteroptera</taxon>
        <taxon>Panheteroptera</taxon>
        <taxon>Cimicomorpha</taxon>
        <taxon>Reduviidae</taxon>
        <taxon>Harpactorinae</taxon>
        <taxon>Harpactorini</taxon>
        <taxon>Rhynocoris</taxon>
    </lineage>
</organism>
<keyword evidence="3" id="KW-1185">Reference proteome</keyword>
<gene>
    <name evidence="2" type="ORF">O3M35_011579</name>
</gene>
<dbReference type="GO" id="GO:0051087">
    <property type="term" value="F:protein-folding chaperone binding"/>
    <property type="evidence" value="ECO:0007669"/>
    <property type="project" value="InterPro"/>
</dbReference>
<dbReference type="PANTHER" id="PTHR12334">
    <property type="entry name" value="BAG FAMILY MOLECULAR CHAPERONE REGULATOR 2"/>
    <property type="match status" value="1"/>
</dbReference>
<protein>
    <recommendedName>
        <fullName evidence="4">BAG family molecular chaperone regulator 2</fullName>
    </recommendedName>
</protein>
<dbReference type="InterPro" id="IPR037689">
    <property type="entry name" value="BAG2"/>
</dbReference>
<evidence type="ECO:0008006" key="4">
    <source>
        <dbReference type="Google" id="ProtNLM"/>
    </source>
</evidence>
<dbReference type="GO" id="GO:0050821">
    <property type="term" value="P:protein stabilization"/>
    <property type="evidence" value="ECO:0007669"/>
    <property type="project" value="TreeGrafter"/>
</dbReference>
<dbReference type="PANTHER" id="PTHR12334:SF6">
    <property type="entry name" value="BAG FAMILY MOLECULAR CHAPERONE REGULATOR 2"/>
    <property type="match status" value="1"/>
</dbReference>
<dbReference type="Gene3D" id="1.20.58.890">
    <property type="match status" value="1"/>
</dbReference>
<evidence type="ECO:0000256" key="1">
    <source>
        <dbReference type="SAM" id="Coils"/>
    </source>
</evidence>
<dbReference type="AlphaFoldDB" id="A0AAW1CX62"/>
<comment type="caution">
    <text evidence="2">The sequence shown here is derived from an EMBL/GenBank/DDBJ whole genome shotgun (WGS) entry which is preliminary data.</text>
</comment>
<accession>A0AAW1CX62</accession>
<reference evidence="2 3" key="1">
    <citation type="submission" date="2022-12" db="EMBL/GenBank/DDBJ databases">
        <title>Chromosome-level genome assembly of true bugs.</title>
        <authorList>
            <person name="Ma L."/>
            <person name="Li H."/>
        </authorList>
    </citation>
    <scope>NUCLEOTIDE SEQUENCE [LARGE SCALE GENOMIC DNA]</scope>
    <source>
        <strain evidence="2">Lab_2022b</strain>
    </source>
</reference>
<feature type="coiled-coil region" evidence="1">
    <location>
        <begin position="21"/>
        <end position="48"/>
    </location>
</feature>
<dbReference type="Proteomes" id="UP001461498">
    <property type="component" value="Unassembled WGS sequence"/>
</dbReference>
<dbReference type="GO" id="GO:0000774">
    <property type="term" value="F:adenyl-nucleotide exchange factor activity"/>
    <property type="evidence" value="ECO:0007669"/>
    <property type="project" value="InterPro"/>
</dbReference>
<proteinExistence type="predicted"/>
<evidence type="ECO:0000313" key="3">
    <source>
        <dbReference type="Proteomes" id="UP001461498"/>
    </source>
</evidence>